<accession>A0ABS9EHX7</accession>
<dbReference type="RefSeq" id="WP_236134611.1">
    <property type="nucleotide sequence ID" value="NZ_JAKGTH010000010.1"/>
</dbReference>
<dbReference type="PANTHER" id="PTHR43031:SF1">
    <property type="entry name" value="PYRIDINE NUCLEOTIDE-DISULPHIDE OXIDOREDUCTASE"/>
    <property type="match status" value="1"/>
</dbReference>
<dbReference type="PANTHER" id="PTHR43031">
    <property type="entry name" value="FAD-DEPENDENT OXIDOREDUCTASE"/>
    <property type="match status" value="1"/>
</dbReference>
<sequence length="128" mass="14779">MKWKIWLIATVTLIIYGCKDAEAHEIETVSVEEMKNHLKYGEVQLVDVRSKEDFSKSHLFNATNIIYDEAFRNNLEKLDKLKPVAVYCTAGNRSEKAAKILQEAGFIHIYILDGGIKKWVNHKEKVEQ</sequence>
<gene>
    <name evidence="2" type="ORF">L1I30_12395</name>
</gene>
<protein>
    <submittedName>
        <fullName evidence="2">Rhodanese-like domain-containing protein</fullName>
    </submittedName>
</protein>
<dbReference type="InterPro" id="IPR001763">
    <property type="entry name" value="Rhodanese-like_dom"/>
</dbReference>
<dbReference type="Proteomes" id="UP001179363">
    <property type="component" value="Unassembled WGS sequence"/>
</dbReference>
<dbReference type="CDD" id="cd00158">
    <property type="entry name" value="RHOD"/>
    <property type="match status" value="1"/>
</dbReference>
<dbReference type="PROSITE" id="PS50206">
    <property type="entry name" value="RHODANESE_3"/>
    <property type="match status" value="1"/>
</dbReference>
<reference evidence="2" key="1">
    <citation type="submission" date="2022-01" db="EMBL/GenBank/DDBJ databases">
        <title>Gillisia lutea sp. nov., isolated from marine plastic residues from the Malvarosa beach (Valencia, Spain).</title>
        <authorList>
            <person name="Vidal-Verdu A."/>
            <person name="Molina-Menor E."/>
            <person name="Satari L."/>
            <person name="Pascual J."/>
            <person name="Pereto J."/>
            <person name="Porcar M."/>
        </authorList>
    </citation>
    <scope>NUCLEOTIDE SEQUENCE</scope>
    <source>
        <strain evidence="2">M10.2A</strain>
    </source>
</reference>
<dbReference type="InterPro" id="IPR036873">
    <property type="entry name" value="Rhodanese-like_dom_sf"/>
</dbReference>
<proteinExistence type="predicted"/>
<dbReference type="EMBL" id="JAKGTH010000010">
    <property type="protein sequence ID" value="MCF4102470.1"/>
    <property type="molecule type" value="Genomic_DNA"/>
</dbReference>
<dbReference type="InterPro" id="IPR050229">
    <property type="entry name" value="GlpE_sulfurtransferase"/>
</dbReference>
<dbReference type="Pfam" id="PF00581">
    <property type="entry name" value="Rhodanese"/>
    <property type="match status" value="1"/>
</dbReference>
<organism evidence="2 3">
    <name type="scientific">Gillisia lutea</name>
    <dbReference type="NCBI Taxonomy" id="2909668"/>
    <lineage>
        <taxon>Bacteria</taxon>
        <taxon>Pseudomonadati</taxon>
        <taxon>Bacteroidota</taxon>
        <taxon>Flavobacteriia</taxon>
        <taxon>Flavobacteriales</taxon>
        <taxon>Flavobacteriaceae</taxon>
        <taxon>Gillisia</taxon>
    </lineage>
</organism>
<comment type="caution">
    <text evidence="2">The sequence shown here is derived from an EMBL/GenBank/DDBJ whole genome shotgun (WGS) entry which is preliminary data.</text>
</comment>
<dbReference type="Gene3D" id="3.40.250.10">
    <property type="entry name" value="Rhodanese-like domain"/>
    <property type="match status" value="1"/>
</dbReference>
<keyword evidence="3" id="KW-1185">Reference proteome</keyword>
<dbReference type="PROSITE" id="PS51257">
    <property type="entry name" value="PROKAR_LIPOPROTEIN"/>
    <property type="match status" value="1"/>
</dbReference>
<dbReference type="SMART" id="SM00450">
    <property type="entry name" value="RHOD"/>
    <property type="match status" value="1"/>
</dbReference>
<evidence type="ECO:0000313" key="3">
    <source>
        <dbReference type="Proteomes" id="UP001179363"/>
    </source>
</evidence>
<evidence type="ECO:0000259" key="1">
    <source>
        <dbReference type="PROSITE" id="PS50206"/>
    </source>
</evidence>
<dbReference type="SUPFAM" id="SSF52821">
    <property type="entry name" value="Rhodanese/Cell cycle control phosphatase"/>
    <property type="match status" value="1"/>
</dbReference>
<name>A0ABS9EHX7_9FLAO</name>
<feature type="domain" description="Rhodanese" evidence="1">
    <location>
        <begin position="39"/>
        <end position="128"/>
    </location>
</feature>
<evidence type="ECO:0000313" key="2">
    <source>
        <dbReference type="EMBL" id="MCF4102470.1"/>
    </source>
</evidence>